<reference evidence="1" key="1">
    <citation type="submission" date="2022-01" db="EMBL/GenBank/DDBJ databases">
        <authorList>
            <person name="King R."/>
        </authorList>
    </citation>
    <scope>NUCLEOTIDE SEQUENCE</scope>
</reference>
<dbReference type="OrthoDB" id="46564at2759"/>
<dbReference type="EMBL" id="OU900094">
    <property type="protein sequence ID" value="CAG9854100.1"/>
    <property type="molecule type" value="Genomic_DNA"/>
</dbReference>
<dbReference type="Gene3D" id="3.40.50.150">
    <property type="entry name" value="Vaccinia Virus protein VP39"/>
    <property type="match status" value="1"/>
</dbReference>
<protein>
    <recommendedName>
        <fullName evidence="3">Methyltransferase-like protein 22</fullName>
    </recommendedName>
</protein>
<dbReference type="InterPro" id="IPR038899">
    <property type="entry name" value="METTL22"/>
</dbReference>
<evidence type="ECO:0000313" key="2">
    <source>
        <dbReference type="Proteomes" id="UP001153712"/>
    </source>
</evidence>
<dbReference type="Proteomes" id="UP001153712">
    <property type="component" value="Chromosome 1"/>
</dbReference>
<gene>
    <name evidence="1" type="ORF">PHYEVI_LOCUS564</name>
</gene>
<dbReference type="GO" id="GO:0005634">
    <property type="term" value="C:nucleus"/>
    <property type="evidence" value="ECO:0007669"/>
    <property type="project" value="TreeGrafter"/>
</dbReference>
<dbReference type="InterPro" id="IPR019410">
    <property type="entry name" value="Methyltransf_16"/>
</dbReference>
<dbReference type="PANTHER" id="PTHR23108">
    <property type="entry name" value="METHYLTRANSFERASE-RELATED"/>
    <property type="match status" value="1"/>
</dbReference>
<dbReference type="InterPro" id="IPR029063">
    <property type="entry name" value="SAM-dependent_MTases_sf"/>
</dbReference>
<dbReference type="SUPFAM" id="SSF53335">
    <property type="entry name" value="S-adenosyl-L-methionine-dependent methyltransferases"/>
    <property type="match status" value="1"/>
</dbReference>
<dbReference type="AlphaFoldDB" id="A0A9N9TDD6"/>
<evidence type="ECO:0000313" key="1">
    <source>
        <dbReference type="EMBL" id="CAG9854100.1"/>
    </source>
</evidence>
<accession>A0A9N9TDD6</accession>
<dbReference type="GO" id="GO:0008276">
    <property type="term" value="F:protein methyltransferase activity"/>
    <property type="evidence" value="ECO:0007669"/>
    <property type="project" value="InterPro"/>
</dbReference>
<sequence length="282" mass="32209">MDDKDFQVSSEIFEENDYVVVTKKPILSENNVVSKFNFYRPRCGLAIDADGDLNVLRRNPRTPPSPTDFIEIEHKKSTVLGMVGLQVWRGAFLLADWLMHYHETIPKGSYVLELGSGVGFTSIVASMFFPVICTDVNRGDILRLIECNVHRNENHVKNPIEVLELDFTSDRLPEEIVKHLPNVGVIIAADTVYDDSLTEAFIRTIQRLLSTTRAQSSVYVALEKRYVFTVADCDTVAPCYDYYLECLEKLTNVKCEPVPLTFPQYFQYQRAKELVLWKVTAL</sequence>
<dbReference type="Pfam" id="PF10294">
    <property type="entry name" value="Methyltransf_16"/>
    <property type="match status" value="1"/>
</dbReference>
<evidence type="ECO:0008006" key="3">
    <source>
        <dbReference type="Google" id="ProtNLM"/>
    </source>
</evidence>
<keyword evidence="2" id="KW-1185">Reference proteome</keyword>
<name>A0A9N9TDD6_PHYSR</name>
<organism evidence="1 2">
    <name type="scientific">Phyllotreta striolata</name>
    <name type="common">Striped flea beetle</name>
    <name type="synonym">Crioceris striolata</name>
    <dbReference type="NCBI Taxonomy" id="444603"/>
    <lineage>
        <taxon>Eukaryota</taxon>
        <taxon>Metazoa</taxon>
        <taxon>Ecdysozoa</taxon>
        <taxon>Arthropoda</taxon>
        <taxon>Hexapoda</taxon>
        <taxon>Insecta</taxon>
        <taxon>Pterygota</taxon>
        <taxon>Neoptera</taxon>
        <taxon>Endopterygota</taxon>
        <taxon>Coleoptera</taxon>
        <taxon>Polyphaga</taxon>
        <taxon>Cucujiformia</taxon>
        <taxon>Chrysomeloidea</taxon>
        <taxon>Chrysomelidae</taxon>
        <taxon>Galerucinae</taxon>
        <taxon>Alticini</taxon>
        <taxon>Phyllotreta</taxon>
    </lineage>
</organism>
<dbReference type="PANTHER" id="PTHR23108:SF0">
    <property type="entry name" value="METHYLTRANSFERASE-LIKE PROTEIN 22"/>
    <property type="match status" value="1"/>
</dbReference>
<proteinExistence type="predicted"/>